<dbReference type="AlphaFoldDB" id="A0A9D1GWN3"/>
<evidence type="ECO:0000256" key="1">
    <source>
        <dbReference type="SAM" id="MobiDB-lite"/>
    </source>
</evidence>
<comment type="caution">
    <text evidence="2">The sequence shown here is derived from an EMBL/GenBank/DDBJ whole genome shotgun (WGS) entry which is preliminary data.</text>
</comment>
<protein>
    <submittedName>
        <fullName evidence="2">Uncharacterized protein</fullName>
    </submittedName>
</protein>
<reference evidence="2" key="2">
    <citation type="journal article" date="2021" name="PeerJ">
        <title>Extensive microbial diversity within the chicken gut microbiome revealed by metagenomics and culture.</title>
        <authorList>
            <person name="Gilroy R."/>
            <person name="Ravi A."/>
            <person name="Getino M."/>
            <person name="Pursley I."/>
            <person name="Horton D.L."/>
            <person name="Alikhan N.F."/>
            <person name="Baker D."/>
            <person name="Gharbi K."/>
            <person name="Hall N."/>
            <person name="Watson M."/>
            <person name="Adriaenssens E.M."/>
            <person name="Foster-Nyarko E."/>
            <person name="Jarju S."/>
            <person name="Secka A."/>
            <person name="Antonio M."/>
            <person name="Oren A."/>
            <person name="Chaudhuri R.R."/>
            <person name="La Ragione R."/>
            <person name="Hildebrand F."/>
            <person name="Pallen M.J."/>
        </authorList>
    </citation>
    <scope>NUCLEOTIDE SEQUENCE</scope>
    <source>
        <strain evidence="2">ChiGjej1B1-24693</strain>
    </source>
</reference>
<sequence length="138" mass="15177">MRDKDIDLSFRVDPAELDTFVEGVSRLRGAMDRHVQTYESLTLRKGEFGRLPGISSKIHDAYAHHVEEGTKAFAEGRAVLEATADRASETAAEYRQVEQDNLALVAELAEQIPLPTKAGAVTGGPAPARVRTDREMTR</sequence>
<proteinExistence type="predicted"/>
<gene>
    <name evidence="2" type="ORF">IAA98_01170</name>
</gene>
<evidence type="ECO:0000313" key="3">
    <source>
        <dbReference type="Proteomes" id="UP000886842"/>
    </source>
</evidence>
<feature type="region of interest" description="Disordered" evidence="1">
    <location>
        <begin position="116"/>
        <end position="138"/>
    </location>
</feature>
<reference evidence="2" key="1">
    <citation type="submission" date="2020-10" db="EMBL/GenBank/DDBJ databases">
        <authorList>
            <person name="Gilroy R."/>
        </authorList>
    </citation>
    <scope>NUCLEOTIDE SEQUENCE</scope>
    <source>
        <strain evidence="2">ChiGjej1B1-24693</strain>
    </source>
</reference>
<evidence type="ECO:0000313" key="2">
    <source>
        <dbReference type="EMBL" id="HIT74180.1"/>
    </source>
</evidence>
<accession>A0A9D1GWN3</accession>
<organism evidence="2 3">
    <name type="scientific">Candidatus Avipropionibacterium avicola</name>
    <dbReference type="NCBI Taxonomy" id="2840701"/>
    <lineage>
        <taxon>Bacteria</taxon>
        <taxon>Bacillati</taxon>
        <taxon>Actinomycetota</taxon>
        <taxon>Actinomycetes</taxon>
        <taxon>Propionibacteriales</taxon>
        <taxon>Propionibacteriaceae</taxon>
        <taxon>Propionibacteriaceae incertae sedis</taxon>
        <taxon>Candidatus Avipropionibacterium</taxon>
    </lineage>
</organism>
<dbReference type="EMBL" id="DVLP01000036">
    <property type="protein sequence ID" value="HIT74180.1"/>
    <property type="molecule type" value="Genomic_DNA"/>
</dbReference>
<name>A0A9D1GWN3_9ACTN</name>
<dbReference type="Proteomes" id="UP000886842">
    <property type="component" value="Unassembled WGS sequence"/>
</dbReference>